<dbReference type="EnsemblPlants" id="LPERR01G37300.1">
    <property type="protein sequence ID" value="LPERR01G37300.1"/>
    <property type="gene ID" value="LPERR01G37300"/>
</dbReference>
<evidence type="ECO:0000313" key="2">
    <source>
        <dbReference type="Proteomes" id="UP000032180"/>
    </source>
</evidence>
<dbReference type="eggNOG" id="ENOG502R8YE">
    <property type="taxonomic scope" value="Eukaryota"/>
</dbReference>
<reference evidence="2" key="2">
    <citation type="submission" date="2013-12" db="EMBL/GenBank/DDBJ databases">
        <authorList>
            <person name="Yu Y."/>
            <person name="Lee S."/>
            <person name="de Baynast K."/>
            <person name="Wissotski M."/>
            <person name="Liu L."/>
            <person name="Talag J."/>
            <person name="Goicoechea J."/>
            <person name="Angelova A."/>
            <person name="Jetty R."/>
            <person name="Kudrna D."/>
            <person name="Golser W."/>
            <person name="Rivera L."/>
            <person name="Zhang J."/>
            <person name="Wing R."/>
        </authorList>
    </citation>
    <scope>NUCLEOTIDE SEQUENCE</scope>
</reference>
<proteinExistence type="predicted"/>
<evidence type="ECO:0000313" key="1">
    <source>
        <dbReference type="EnsemblPlants" id="LPERR01G37300.1"/>
    </source>
</evidence>
<dbReference type="HOGENOM" id="CLU_084347_1_0_1"/>
<organism evidence="1 2">
    <name type="scientific">Leersia perrieri</name>
    <dbReference type="NCBI Taxonomy" id="77586"/>
    <lineage>
        <taxon>Eukaryota</taxon>
        <taxon>Viridiplantae</taxon>
        <taxon>Streptophyta</taxon>
        <taxon>Embryophyta</taxon>
        <taxon>Tracheophyta</taxon>
        <taxon>Spermatophyta</taxon>
        <taxon>Magnoliopsida</taxon>
        <taxon>Liliopsida</taxon>
        <taxon>Poales</taxon>
        <taxon>Poaceae</taxon>
        <taxon>BOP clade</taxon>
        <taxon>Oryzoideae</taxon>
        <taxon>Oryzeae</taxon>
        <taxon>Oryzinae</taxon>
        <taxon>Leersia</taxon>
    </lineage>
</organism>
<dbReference type="Gramene" id="LPERR01G37300.1">
    <property type="protein sequence ID" value="LPERR01G37300.1"/>
    <property type="gene ID" value="LPERR01G37300"/>
</dbReference>
<dbReference type="STRING" id="77586.A0A0D9V9W0"/>
<dbReference type="Proteomes" id="UP000032180">
    <property type="component" value="Chromosome 1"/>
</dbReference>
<name>A0A0D9V9W0_9ORYZ</name>
<protein>
    <submittedName>
        <fullName evidence="1">Uncharacterized protein</fullName>
    </submittedName>
</protein>
<dbReference type="InterPro" id="IPR008480">
    <property type="entry name" value="DUF761_pln"/>
</dbReference>
<keyword evidence="2" id="KW-1185">Reference proteome</keyword>
<reference evidence="1" key="3">
    <citation type="submission" date="2015-04" db="UniProtKB">
        <authorList>
            <consortium name="EnsemblPlants"/>
        </authorList>
    </citation>
    <scope>IDENTIFICATION</scope>
</reference>
<dbReference type="PANTHER" id="PTHR33265:SF6">
    <property type="entry name" value="OS01G0930500 PROTEIN"/>
    <property type="match status" value="1"/>
</dbReference>
<dbReference type="AlphaFoldDB" id="A0A0D9V9W0"/>
<sequence length="225" mass="24468">MESHSAAAAARTAKRMWGYIRAVFFMVRKSSSKRRLILTFQLAFKRRNRAVARSVANLLSHGAGAGAVRRREYEFSCSNSPDVIVPAGNVSRRRMAPYFPCLGAEEDDVYDAGAAATAAAAELGRIEYYAAAAASPAPSSSEREIVLQEEEIDWGCAMTPARSPLPGTIGGGGYSVRVSNYSEEDDGEGGGEAVDDEAEEFIRRFYEQLRRQNNQLALLPSYVAA</sequence>
<accession>A0A0D9V9W0</accession>
<dbReference type="PANTHER" id="PTHR33265">
    <property type="entry name" value="AVR9/CF-9 RAPIDLY ELICITED PROTEIN-RELATED"/>
    <property type="match status" value="1"/>
</dbReference>
<reference evidence="1 2" key="1">
    <citation type="submission" date="2012-08" db="EMBL/GenBank/DDBJ databases">
        <title>Oryza genome evolution.</title>
        <authorList>
            <person name="Wing R.A."/>
        </authorList>
    </citation>
    <scope>NUCLEOTIDE SEQUENCE</scope>
</reference>
<dbReference type="Pfam" id="PF05553">
    <property type="entry name" value="DUF761"/>
    <property type="match status" value="1"/>
</dbReference>